<proteinExistence type="predicted"/>
<dbReference type="InterPro" id="IPR013830">
    <property type="entry name" value="SGNH_hydro"/>
</dbReference>
<dbReference type="InterPro" id="IPR036514">
    <property type="entry name" value="SGNH_hydro_sf"/>
</dbReference>
<keyword evidence="3" id="KW-0378">Hydrolase</keyword>
<sequence length="281" mass="31924">MKINSILLLLLTIISAITIAIVGIVFRTTVYTKYYTNPYKTTSIGAVFQAASDNIFPWSKIEAEEKKTVTVTKKTNKKVSKIKKFVQVDDSYFDDALFIGDSRMVGLSQYCQDIDARATFYAKKSLSIYNIRDDKWIETEDGEEISLAEALETNHFSKIYIMVGINELGRGDEADFRQAYQDVINQIQAAEPDAYIFINSIMHVSGEKNETDELYNNTNINIRNDAIKTLEDKQNIFYLNINEAVDDEEGNLDAETTSDGVHLKGACYEPWHEYLLSHGVE</sequence>
<reference evidence="4" key="1">
    <citation type="submission" date="2016-10" db="EMBL/GenBank/DDBJ databases">
        <authorList>
            <person name="Varghese N."/>
        </authorList>
    </citation>
    <scope>NUCLEOTIDE SEQUENCE [LARGE SCALE GENOMIC DNA]</scope>
    <source>
        <strain evidence="4">ACV-9</strain>
    </source>
</reference>
<evidence type="ECO:0000256" key="1">
    <source>
        <dbReference type="SAM" id="Phobius"/>
    </source>
</evidence>
<keyword evidence="1" id="KW-0812">Transmembrane</keyword>
<keyword evidence="4" id="KW-1185">Reference proteome</keyword>
<dbReference type="GO" id="GO:0016787">
    <property type="term" value="F:hydrolase activity"/>
    <property type="evidence" value="ECO:0007669"/>
    <property type="project" value="UniProtKB-KW"/>
</dbReference>
<dbReference type="Proteomes" id="UP000182321">
    <property type="component" value="Unassembled WGS sequence"/>
</dbReference>
<evidence type="ECO:0000313" key="3">
    <source>
        <dbReference type="EMBL" id="SEK79575.1"/>
    </source>
</evidence>
<feature type="domain" description="SGNH hydrolase-type esterase" evidence="2">
    <location>
        <begin position="158"/>
        <end position="268"/>
    </location>
</feature>
<name>A0A1H7K113_9FIRM</name>
<feature type="transmembrane region" description="Helical" evidence="1">
    <location>
        <begin position="6"/>
        <end position="26"/>
    </location>
</feature>
<accession>A0A1H7K113</accession>
<gene>
    <name evidence="3" type="ORF">SAMN02910377_01835</name>
</gene>
<protein>
    <submittedName>
        <fullName evidence="3">GDSL-like Lipase/Acylhydrolase family protein</fullName>
    </submittedName>
</protein>
<evidence type="ECO:0000259" key="2">
    <source>
        <dbReference type="Pfam" id="PF13472"/>
    </source>
</evidence>
<organism evidence="3 4">
    <name type="scientific">Pseudobutyrivibrio ruminis</name>
    <dbReference type="NCBI Taxonomy" id="46206"/>
    <lineage>
        <taxon>Bacteria</taxon>
        <taxon>Bacillati</taxon>
        <taxon>Bacillota</taxon>
        <taxon>Clostridia</taxon>
        <taxon>Lachnospirales</taxon>
        <taxon>Lachnospiraceae</taxon>
        <taxon>Pseudobutyrivibrio</taxon>
    </lineage>
</organism>
<keyword evidence="1" id="KW-1133">Transmembrane helix</keyword>
<dbReference type="SUPFAM" id="SSF52266">
    <property type="entry name" value="SGNH hydrolase"/>
    <property type="match status" value="1"/>
</dbReference>
<dbReference type="Pfam" id="PF13472">
    <property type="entry name" value="Lipase_GDSL_2"/>
    <property type="match status" value="1"/>
</dbReference>
<dbReference type="Gene3D" id="3.40.50.1110">
    <property type="entry name" value="SGNH hydrolase"/>
    <property type="match status" value="1"/>
</dbReference>
<keyword evidence="1" id="KW-0472">Membrane</keyword>
<dbReference type="AlphaFoldDB" id="A0A1H7K113"/>
<evidence type="ECO:0000313" key="4">
    <source>
        <dbReference type="Proteomes" id="UP000182321"/>
    </source>
</evidence>
<dbReference type="EMBL" id="FNZX01000011">
    <property type="protein sequence ID" value="SEK79575.1"/>
    <property type="molecule type" value="Genomic_DNA"/>
</dbReference>
<dbReference type="RefSeq" id="WP_074791242.1">
    <property type="nucleotide sequence ID" value="NZ_FNZX01000011.1"/>
</dbReference>